<name>A0A4R1K4V6_9GAMM</name>
<dbReference type="RefSeq" id="WP_131911727.1">
    <property type="nucleotide sequence ID" value="NZ_OU594967.1"/>
</dbReference>
<comment type="caution">
    <text evidence="2">The sequence shown here is derived from an EMBL/GenBank/DDBJ whole genome shotgun (WGS) entry which is preliminary data.</text>
</comment>
<dbReference type="Pfam" id="PF02627">
    <property type="entry name" value="CMD"/>
    <property type="match status" value="1"/>
</dbReference>
<dbReference type="GO" id="GO:0051920">
    <property type="term" value="F:peroxiredoxin activity"/>
    <property type="evidence" value="ECO:0007669"/>
    <property type="project" value="InterPro"/>
</dbReference>
<keyword evidence="3" id="KW-1185">Reference proteome</keyword>
<dbReference type="InterPro" id="IPR003779">
    <property type="entry name" value="CMD-like"/>
</dbReference>
<proteinExistence type="predicted"/>
<dbReference type="OrthoDB" id="9801400at2"/>
<protein>
    <submittedName>
        <fullName evidence="2">4-carboxymuconolactone decarboxylase</fullName>
    </submittedName>
</protein>
<dbReference type="Gene3D" id="1.20.1290.10">
    <property type="entry name" value="AhpD-like"/>
    <property type="match status" value="1"/>
</dbReference>
<dbReference type="SUPFAM" id="SSF69118">
    <property type="entry name" value="AhpD-like"/>
    <property type="match status" value="1"/>
</dbReference>
<dbReference type="EMBL" id="SMGD01000011">
    <property type="protein sequence ID" value="TCK58773.1"/>
    <property type="molecule type" value="Genomic_DNA"/>
</dbReference>
<gene>
    <name evidence="2" type="ORF">EV690_0919</name>
</gene>
<organism evidence="2 3">
    <name type="scientific">Celerinatantimonas diazotrophica</name>
    <dbReference type="NCBI Taxonomy" id="412034"/>
    <lineage>
        <taxon>Bacteria</taxon>
        <taxon>Pseudomonadati</taxon>
        <taxon>Pseudomonadota</taxon>
        <taxon>Gammaproteobacteria</taxon>
        <taxon>Celerinatantimonadaceae</taxon>
        <taxon>Celerinatantimonas</taxon>
    </lineage>
</organism>
<dbReference type="InterPro" id="IPR029032">
    <property type="entry name" value="AhpD-like"/>
</dbReference>
<evidence type="ECO:0000259" key="1">
    <source>
        <dbReference type="Pfam" id="PF02627"/>
    </source>
</evidence>
<dbReference type="PANTHER" id="PTHR33570:SF9">
    <property type="entry name" value="BLL4600 PROTEIN"/>
    <property type="match status" value="1"/>
</dbReference>
<accession>A0A4R1K4V6</accession>
<feature type="domain" description="Carboxymuconolactone decarboxylase-like" evidence="1">
    <location>
        <begin position="17"/>
        <end position="99"/>
    </location>
</feature>
<evidence type="ECO:0000313" key="2">
    <source>
        <dbReference type="EMBL" id="TCK58773.1"/>
    </source>
</evidence>
<dbReference type="AlphaFoldDB" id="A0A4R1K4V6"/>
<reference evidence="2 3" key="1">
    <citation type="submission" date="2019-03" db="EMBL/GenBank/DDBJ databases">
        <title>Genomic Encyclopedia of Type Strains, Phase IV (KMG-IV): sequencing the most valuable type-strain genomes for metagenomic binning, comparative biology and taxonomic classification.</title>
        <authorList>
            <person name="Goeker M."/>
        </authorList>
    </citation>
    <scope>NUCLEOTIDE SEQUENCE [LARGE SCALE GENOMIC DNA]</scope>
    <source>
        <strain evidence="2 3">DSM 18577</strain>
    </source>
</reference>
<dbReference type="InterPro" id="IPR052512">
    <property type="entry name" value="4CMD/NDH-1_regulator"/>
</dbReference>
<dbReference type="PANTHER" id="PTHR33570">
    <property type="entry name" value="4-CARBOXYMUCONOLACTONE DECARBOXYLASE FAMILY PROTEIN"/>
    <property type="match status" value="1"/>
</dbReference>
<evidence type="ECO:0000313" key="3">
    <source>
        <dbReference type="Proteomes" id="UP000295565"/>
    </source>
</evidence>
<dbReference type="Proteomes" id="UP000295565">
    <property type="component" value="Unassembled WGS sequence"/>
</dbReference>
<sequence>MTHQETQFMAMIARLAPEFHQLTTEVLFGQVWPDDTLSPRDRSLITVAALVVLNRMEQLPGHLKRALDHGLSRKELSAAITHLAFYGGWPVAASALERLDASQSQYNS</sequence>